<proteinExistence type="predicted"/>
<evidence type="ECO:0000313" key="1">
    <source>
        <dbReference type="EMBL" id="GAG10309.1"/>
    </source>
</evidence>
<dbReference type="AlphaFoldDB" id="X0UWT4"/>
<accession>X0UWT4</accession>
<comment type="caution">
    <text evidence="1">The sequence shown here is derived from an EMBL/GenBank/DDBJ whole genome shotgun (WGS) entry which is preliminary data.</text>
</comment>
<organism evidence="1">
    <name type="scientific">marine sediment metagenome</name>
    <dbReference type="NCBI Taxonomy" id="412755"/>
    <lineage>
        <taxon>unclassified sequences</taxon>
        <taxon>metagenomes</taxon>
        <taxon>ecological metagenomes</taxon>
    </lineage>
</organism>
<protein>
    <submittedName>
        <fullName evidence="1">Uncharacterized protein</fullName>
    </submittedName>
</protein>
<name>X0UWT4_9ZZZZ</name>
<sequence>MNSQEFEERLERLGPSPVDPDLAPLVRYLLKRVNILTSYLVQQPWGDFSVPARARLSSGRFAPRQSDAEEAPE</sequence>
<gene>
    <name evidence="1" type="ORF">S01H1_33339</name>
</gene>
<dbReference type="EMBL" id="BARS01020693">
    <property type="protein sequence ID" value="GAG10309.1"/>
    <property type="molecule type" value="Genomic_DNA"/>
</dbReference>
<reference evidence="1" key="1">
    <citation type="journal article" date="2014" name="Front. Microbiol.">
        <title>High frequency of phylogenetically diverse reductive dehalogenase-homologous genes in deep subseafloor sedimentary metagenomes.</title>
        <authorList>
            <person name="Kawai M."/>
            <person name="Futagami T."/>
            <person name="Toyoda A."/>
            <person name="Takaki Y."/>
            <person name="Nishi S."/>
            <person name="Hori S."/>
            <person name="Arai W."/>
            <person name="Tsubouchi T."/>
            <person name="Morono Y."/>
            <person name="Uchiyama I."/>
            <person name="Ito T."/>
            <person name="Fujiyama A."/>
            <person name="Inagaki F."/>
            <person name="Takami H."/>
        </authorList>
    </citation>
    <scope>NUCLEOTIDE SEQUENCE</scope>
    <source>
        <strain evidence="1">Expedition CK06-06</strain>
    </source>
</reference>